<protein>
    <recommendedName>
        <fullName evidence="3">Ig-like domain-containing protein</fullName>
    </recommendedName>
</protein>
<evidence type="ECO:0000259" key="3">
    <source>
        <dbReference type="PROSITE" id="PS50835"/>
    </source>
</evidence>
<evidence type="ECO:0000313" key="5">
    <source>
        <dbReference type="Proteomes" id="UP000694569"/>
    </source>
</evidence>
<dbReference type="OrthoDB" id="6370831at2759"/>
<evidence type="ECO:0000313" key="4">
    <source>
        <dbReference type="Ensembl" id="ENSLLEP00000034942.1"/>
    </source>
</evidence>
<evidence type="ECO:0000256" key="2">
    <source>
        <dbReference type="SAM" id="MobiDB-lite"/>
    </source>
</evidence>
<keyword evidence="1" id="KW-0393">Immunoglobulin domain</keyword>
<feature type="compositionally biased region" description="Basic and acidic residues" evidence="2">
    <location>
        <begin position="961"/>
        <end position="976"/>
    </location>
</feature>
<feature type="compositionally biased region" description="Acidic residues" evidence="2">
    <location>
        <begin position="949"/>
        <end position="960"/>
    </location>
</feature>
<sequence>MDSWESRQISVRDKDYPWRPEIQNIPVPGIISNRPARLECKISKFFPDNVTAKWLRKEKDSEELFPLNHGEKYKVPVLKPEKQSENTFTCTASLNFTPSLETDQGAEFICVVEHPSLGSAVEKKTGAVQVTEDQQKFIVNNIQGPQEWVDGEEVILYCSAFYCAKDVRVTWTINEKNRQVYEIPETVTQQSGQWDYVASRESTEGTEKEDKFHVTSSLKLTPSVQKHLGVTIKYNIVCEGKPTEKQFKVQSIHAKPTLAEPVKRTLCDPGDVKYSLNLKNFYPKDLGITWTCGTGQTQKPVTSNEQVQKNPLHTFNALSEVTVPGSHFKDPNFKVCVSWDHKTLKSPESREFSAKDPEFTWRPEMQEIPISQVLSGKEVTLQYKVSKYFPDTVTVKWLKKEKESQEFTPVNSDTKYKIPDLQHVKQQDHTYSCTARLVLSPSVKSEDGAEFICRVEHPSLEGAIEKRTEPLQVMAKPEISGPVKLTICETGEVLCVMNLRHFYPKDIDIQWICGSNQIKSEKKYENNPDLTFNVVSECRVGESFFRNQDCNIRATWKHKSMENQEVLEVSIKDPEAFPWRPVMSEVSVPQLRVGEQAVVTCDIMKYYPDALTVTWIKRTQSGQESPCLPPYYTVSVGQSQRQNDHSFTRRTLLSFTPSIDMDEGVELLCTAQHPSLKQLISQSTGVLKVTIPPKPRPIAVTVTDDREVLLCLELCSFYPNDIQICWLAQSNNLQNALPYKEHFIKNADLTWTAESVYKLPHLMPVQVRWNHGDGYYEATWGVQDFPWRPRIEEIITPHIVIGRKVIIKCKISNCLPGAVTVYWLAKEKGSGRSIPLSNSKTYITSQIKWKRENQNSFYGTSRLTFTSSLQTADILEFICRAEHAGCQPIEKGTGPINVTQNHMRSEAENPNHLNVHSVKRSLTVDDDDYDRSAGSFSKKKVRADMTVDQVDDEMEFPEENPTDKEVNDMDLSCKDQ</sequence>
<organism evidence="4 5">
    <name type="scientific">Leptobrachium leishanense</name>
    <name type="common">Leishan spiny toad</name>
    <dbReference type="NCBI Taxonomy" id="445787"/>
    <lineage>
        <taxon>Eukaryota</taxon>
        <taxon>Metazoa</taxon>
        <taxon>Chordata</taxon>
        <taxon>Craniata</taxon>
        <taxon>Vertebrata</taxon>
        <taxon>Euteleostomi</taxon>
        <taxon>Amphibia</taxon>
        <taxon>Batrachia</taxon>
        <taxon>Anura</taxon>
        <taxon>Pelobatoidea</taxon>
        <taxon>Megophryidae</taxon>
        <taxon>Leptobrachium</taxon>
    </lineage>
</organism>
<dbReference type="InterPro" id="IPR003006">
    <property type="entry name" value="Ig/MHC_CS"/>
</dbReference>
<feature type="region of interest" description="Disordered" evidence="2">
    <location>
        <begin position="933"/>
        <end position="976"/>
    </location>
</feature>
<dbReference type="Pfam" id="PF07654">
    <property type="entry name" value="C1-set"/>
    <property type="match status" value="3"/>
</dbReference>
<feature type="domain" description="Ig-like" evidence="3">
    <location>
        <begin position="363"/>
        <end position="472"/>
    </location>
</feature>
<dbReference type="PANTHER" id="PTHR23411">
    <property type="entry name" value="TAPASIN"/>
    <property type="match status" value="1"/>
</dbReference>
<dbReference type="Gene3D" id="2.60.40.10">
    <property type="entry name" value="Immunoglobulins"/>
    <property type="match status" value="7"/>
</dbReference>
<reference evidence="4" key="1">
    <citation type="submission" date="2025-08" db="UniProtKB">
        <authorList>
            <consortium name="Ensembl"/>
        </authorList>
    </citation>
    <scope>IDENTIFICATION</scope>
</reference>
<dbReference type="PROSITE" id="PS00290">
    <property type="entry name" value="IG_MHC"/>
    <property type="match status" value="2"/>
</dbReference>
<dbReference type="InterPro" id="IPR007110">
    <property type="entry name" value="Ig-like_dom"/>
</dbReference>
<name>A0A8C5QCK4_9ANUR</name>
<feature type="domain" description="Ig-like" evidence="3">
    <location>
        <begin position="581"/>
        <end position="681"/>
    </location>
</feature>
<evidence type="ECO:0000256" key="1">
    <source>
        <dbReference type="ARBA" id="ARBA00023319"/>
    </source>
</evidence>
<dbReference type="PROSITE" id="PS50835">
    <property type="entry name" value="IG_LIKE"/>
    <property type="match status" value="4"/>
</dbReference>
<dbReference type="Proteomes" id="UP000694569">
    <property type="component" value="Unplaced"/>
</dbReference>
<dbReference type="InterPro" id="IPR003599">
    <property type="entry name" value="Ig_sub"/>
</dbReference>
<dbReference type="InterPro" id="IPR013783">
    <property type="entry name" value="Ig-like_fold"/>
</dbReference>
<dbReference type="InterPro" id="IPR050380">
    <property type="entry name" value="Immune_Resp_Modulators"/>
</dbReference>
<dbReference type="SUPFAM" id="SSF48726">
    <property type="entry name" value="Immunoglobulin"/>
    <property type="match status" value="4"/>
</dbReference>
<dbReference type="FunFam" id="2.60.40.10:FF:001774">
    <property type="entry name" value="Uncharacterized LOC100216153"/>
    <property type="match status" value="4"/>
</dbReference>
<dbReference type="InterPro" id="IPR003597">
    <property type="entry name" value="Ig_C1-set"/>
</dbReference>
<accession>A0A8C5QCK4</accession>
<dbReference type="FunFam" id="2.60.40.10:FF:001931">
    <property type="entry name" value="Uncharacterized LOC100216153"/>
    <property type="match status" value="2"/>
</dbReference>
<dbReference type="Ensembl" id="ENSLLET00000036271.1">
    <property type="protein sequence ID" value="ENSLLEP00000034942.1"/>
    <property type="gene ID" value="ENSLLEG00000022117.1"/>
</dbReference>
<dbReference type="SMART" id="SM00409">
    <property type="entry name" value="IG"/>
    <property type="match status" value="4"/>
</dbReference>
<dbReference type="AlphaFoldDB" id="A0A8C5QCK4"/>
<keyword evidence="5" id="KW-1185">Reference proteome</keyword>
<reference evidence="4" key="2">
    <citation type="submission" date="2025-09" db="UniProtKB">
        <authorList>
            <consortium name="Ensembl"/>
        </authorList>
    </citation>
    <scope>IDENTIFICATION</scope>
</reference>
<dbReference type="GeneTree" id="ENSGT00940000163371"/>
<feature type="domain" description="Ig-like" evidence="3">
    <location>
        <begin position="20"/>
        <end position="129"/>
    </location>
</feature>
<dbReference type="SMART" id="SM00407">
    <property type="entry name" value="IGc1"/>
    <property type="match status" value="4"/>
</dbReference>
<dbReference type="InterPro" id="IPR036179">
    <property type="entry name" value="Ig-like_dom_sf"/>
</dbReference>
<feature type="domain" description="Ig-like" evidence="3">
    <location>
        <begin position="789"/>
        <end position="899"/>
    </location>
</feature>
<dbReference type="CDD" id="cd00098">
    <property type="entry name" value="IgC1"/>
    <property type="match status" value="3"/>
</dbReference>
<proteinExistence type="predicted"/>